<evidence type="ECO:0000256" key="1">
    <source>
        <dbReference type="SAM" id="MobiDB-lite"/>
    </source>
</evidence>
<dbReference type="Proteomes" id="UP000007814">
    <property type="component" value="Unassembled WGS sequence"/>
</dbReference>
<protein>
    <submittedName>
        <fullName evidence="2">Uncharacterized protein</fullName>
    </submittedName>
</protein>
<reference evidence="2 3" key="1">
    <citation type="submission" date="2012-07" db="EMBL/GenBank/DDBJ databases">
        <authorList>
            <person name="Durkin A.S."/>
            <person name="McCorrison J."/>
            <person name="Torralba M."/>
            <person name="Gillis M."/>
            <person name="Methe B."/>
            <person name="Sutton G."/>
            <person name="Nelson K.E."/>
        </authorList>
    </citation>
    <scope>NUCLEOTIDE SEQUENCE [LARGE SCALE GENOMIC DNA]</scope>
    <source>
        <strain evidence="3">ATCC 12104 / DSM 43013 / CCUG 2238 / JCM 8349 / NCTC 10301 / Howell 279</strain>
    </source>
</reference>
<gene>
    <name evidence="2" type="ORF">HMPREF1129_2594</name>
</gene>
<sequence length="40" mass="4242">MMRQCHLTPVQEEDRSQAGQGGKSYSPGPGLDHAGDLVST</sequence>
<feature type="region of interest" description="Disordered" evidence="1">
    <location>
        <begin position="1"/>
        <end position="40"/>
    </location>
</feature>
<dbReference type="AlphaFoldDB" id="J3F1H3"/>
<comment type="caution">
    <text evidence="2">The sequence shown here is derived from an EMBL/GenBank/DDBJ whole genome shotgun (WGS) entry which is preliminary data.</text>
</comment>
<organism evidence="2 3">
    <name type="scientific">Actinomyces naeslundii (strain ATCC 12104 / DSM 43013 / CCUG 2238 / JCM 8349 / NCTC 10301 / Howell 279)</name>
    <dbReference type="NCBI Taxonomy" id="1115803"/>
    <lineage>
        <taxon>Bacteria</taxon>
        <taxon>Bacillati</taxon>
        <taxon>Actinomycetota</taxon>
        <taxon>Actinomycetes</taxon>
        <taxon>Actinomycetales</taxon>
        <taxon>Actinomycetaceae</taxon>
        <taxon>Actinomyces</taxon>
    </lineage>
</organism>
<accession>J3F1H3</accession>
<name>J3F1H3_ACTNH</name>
<dbReference type="EMBL" id="ALJK01000192">
    <property type="protein sequence ID" value="EJN83887.1"/>
    <property type="molecule type" value="Genomic_DNA"/>
</dbReference>
<evidence type="ECO:0000313" key="2">
    <source>
        <dbReference type="EMBL" id="EJN83887.1"/>
    </source>
</evidence>
<evidence type="ECO:0000313" key="3">
    <source>
        <dbReference type="Proteomes" id="UP000007814"/>
    </source>
</evidence>
<proteinExistence type="predicted"/>